<dbReference type="EMBL" id="OAOQ01000001">
    <property type="protein sequence ID" value="SNX67757.1"/>
    <property type="molecule type" value="Genomic_DNA"/>
</dbReference>
<dbReference type="InterPro" id="IPR010809">
    <property type="entry name" value="FliD_C"/>
</dbReference>
<evidence type="ECO:0000313" key="9">
    <source>
        <dbReference type="Proteomes" id="UP000219467"/>
    </source>
</evidence>
<evidence type="ECO:0000256" key="4">
    <source>
        <dbReference type="ARBA" id="ARBA00023143"/>
    </source>
</evidence>
<accession>A0A285CJI5</accession>
<feature type="domain" description="Flagellar hook-associated protein 2 N-terminal" evidence="6">
    <location>
        <begin position="14"/>
        <end position="109"/>
    </location>
</feature>
<evidence type="ECO:0000256" key="3">
    <source>
        <dbReference type="ARBA" id="ARBA00023054"/>
    </source>
</evidence>
<dbReference type="Pfam" id="PF07195">
    <property type="entry name" value="FliD_C"/>
    <property type="match status" value="1"/>
</dbReference>
<dbReference type="GO" id="GO:0009424">
    <property type="term" value="C:bacterial-type flagellum hook"/>
    <property type="evidence" value="ECO:0007669"/>
    <property type="project" value="UniProtKB-UniRule"/>
</dbReference>
<keyword evidence="8" id="KW-0282">Flagellum</keyword>
<keyword evidence="5" id="KW-0964">Secreted</keyword>
<dbReference type="PANTHER" id="PTHR30288:SF0">
    <property type="entry name" value="FLAGELLAR HOOK-ASSOCIATED PROTEIN 2"/>
    <property type="match status" value="1"/>
</dbReference>
<dbReference type="InterPro" id="IPR003481">
    <property type="entry name" value="FliD_N"/>
</dbReference>
<organism evidence="8 9">
    <name type="scientific">Cereibacter ovatus</name>
    <dbReference type="NCBI Taxonomy" id="439529"/>
    <lineage>
        <taxon>Bacteria</taxon>
        <taxon>Pseudomonadati</taxon>
        <taxon>Pseudomonadota</taxon>
        <taxon>Alphaproteobacteria</taxon>
        <taxon>Rhodobacterales</taxon>
        <taxon>Paracoccaceae</taxon>
        <taxon>Cereibacter</taxon>
    </lineage>
</organism>
<evidence type="ECO:0000313" key="8">
    <source>
        <dbReference type="EMBL" id="SNX67757.1"/>
    </source>
</evidence>
<dbReference type="GO" id="GO:0071973">
    <property type="term" value="P:bacterial-type flagellum-dependent cell motility"/>
    <property type="evidence" value="ECO:0007669"/>
    <property type="project" value="TreeGrafter"/>
</dbReference>
<dbReference type="Pfam" id="PF02465">
    <property type="entry name" value="FliD_N"/>
    <property type="match status" value="1"/>
</dbReference>
<keyword evidence="8" id="KW-0966">Cell projection</keyword>
<feature type="domain" description="Flagellar hook-associated protein 2 C-terminal" evidence="7">
    <location>
        <begin position="235"/>
        <end position="533"/>
    </location>
</feature>
<comment type="subcellular location">
    <subcellularLocation>
        <location evidence="5">Secreted</location>
    </subcellularLocation>
    <subcellularLocation>
        <location evidence="5">Bacterial flagellum</location>
    </subcellularLocation>
</comment>
<dbReference type="InterPro" id="IPR040026">
    <property type="entry name" value="FliD"/>
</dbReference>
<keyword evidence="9" id="KW-1185">Reference proteome</keyword>
<dbReference type="OrthoDB" id="9812018at2"/>
<sequence>MAVDYLNALGASGSGLNIKQLTTSLVDADTAPRRAAAEKKIASAEVSISALGTLRSRLQGLDDALGLVTQTSVLKATSSSSALSLTVTDRSKVQTQSTEIEVHQIATRQVLEFGGFTSASQTLAAGSVAVDFGVWFAPEGETEATSFAANPDLPGSSIAVGEGATLEDLAKALSSIRGVTARVLDKGDGTFSLGVISEPGSGSALRFTVTEAVPGAGLARFDTTASNGAAEVQAAANAVLTVDGITISRASNEITDLLAGTTLTLTGTTSSPATVGFSRDAKAAETAMTYLVEELNSTVALLKDLTLRATDGSQSGDLAGDRTAETLRRALTAMISQPMNGHGEKPVYLSQLGVSTNRDGSLRFDAKAFATAFEQKPELFDAIFSNSFSSPDAGVTVSGALGAAARSGDFAFSRDGSGKATIGGSATLGIPTGEGQTRFIVLSGELGGLVVTADDTVTGATIRFGRSFASTLRGLLAGALDSGGAIAQRENKINATLDAQTTVLEGLDLRAAKLEQRYLAQFTAMEQAVSRFKSTGTYLQNLVDQWNSD</sequence>
<keyword evidence="3" id="KW-0175">Coiled coil</keyword>
<dbReference type="GO" id="GO:0009421">
    <property type="term" value="C:bacterial-type flagellum filament cap"/>
    <property type="evidence" value="ECO:0007669"/>
    <property type="project" value="InterPro"/>
</dbReference>
<dbReference type="PANTHER" id="PTHR30288">
    <property type="entry name" value="FLAGELLAR CAP/ASSEMBLY PROTEIN FLID"/>
    <property type="match status" value="1"/>
</dbReference>
<gene>
    <name evidence="8" type="ORF">SAMN05878503_101395</name>
</gene>
<evidence type="ECO:0000256" key="5">
    <source>
        <dbReference type="RuleBase" id="RU362066"/>
    </source>
</evidence>
<dbReference type="GO" id="GO:0007155">
    <property type="term" value="P:cell adhesion"/>
    <property type="evidence" value="ECO:0007669"/>
    <property type="project" value="InterPro"/>
</dbReference>
<dbReference type="Proteomes" id="UP000219467">
    <property type="component" value="Unassembled WGS sequence"/>
</dbReference>
<name>A0A285CJI5_9RHOB</name>
<proteinExistence type="inferred from homology"/>
<evidence type="ECO:0000259" key="7">
    <source>
        <dbReference type="Pfam" id="PF07195"/>
    </source>
</evidence>
<evidence type="ECO:0000256" key="1">
    <source>
        <dbReference type="ARBA" id="ARBA00009764"/>
    </source>
</evidence>
<evidence type="ECO:0000256" key="2">
    <source>
        <dbReference type="ARBA" id="ARBA00011255"/>
    </source>
</evidence>
<dbReference type="AlphaFoldDB" id="A0A285CJI5"/>
<evidence type="ECO:0000259" key="6">
    <source>
        <dbReference type="Pfam" id="PF02465"/>
    </source>
</evidence>
<dbReference type="GO" id="GO:0005576">
    <property type="term" value="C:extracellular region"/>
    <property type="evidence" value="ECO:0007669"/>
    <property type="project" value="UniProtKB-SubCell"/>
</dbReference>
<comment type="function">
    <text evidence="5">Required for morphogenesis and for the elongation of the flagellar filament by facilitating polymerization of the flagellin monomers at the tip of growing filament. Forms a capping structure, which prevents flagellin subunits (transported through the central channel of the flagellum) from leaking out without polymerization at the distal end.</text>
</comment>
<dbReference type="RefSeq" id="WP_097028985.1">
    <property type="nucleotide sequence ID" value="NZ_OAOQ01000001.1"/>
</dbReference>
<comment type="subunit">
    <text evidence="2 5">Homopentamer.</text>
</comment>
<protein>
    <recommendedName>
        <fullName evidence="5">Flagellar hook-associated protein 2</fullName>
        <shortName evidence="5">HAP2</shortName>
    </recommendedName>
    <alternativeName>
        <fullName evidence="5">Flagellar cap protein</fullName>
    </alternativeName>
</protein>
<keyword evidence="8" id="KW-0969">Cilium</keyword>
<comment type="similarity">
    <text evidence="1 5">Belongs to the FliD family.</text>
</comment>
<reference evidence="9" key="1">
    <citation type="submission" date="2017-08" db="EMBL/GenBank/DDBJ databases">
        <authorList>
            <person name="Varghese N."/>
            <person name="Submissions S."/>
        </authorList>
    </citation>
    <scope>NUCLEOTIDE SEQUENCE [LARGE SCALE GENOMIC DNA]</scope>
    <source>
        <strain evidence="9">JA234</strain>
    </source>
</reference>
<keyword evidence="4 5" id="KW-0975">Bacterial flagellum</keyword>